<keyword evidence="8" id="KW-0472">Membrane</keyword>
<dbReference type="AlphaFoldDB" id="A0A7S3HXN4"/>
<evidence type="ECO:0000256" key="5">
    <source>
        <dbReference type="ARBA" id="ARBA00022792"/>
    </source>
</evidence>
<dbReference type="Pfam" id="PF02320">
    <property type="entry name" value="UCR_hinge"/>
    <property type="match status" value="1"/>
</dbReference>
<evidence type="ECO:0000256" key="6">
    <source>
        <dbReference type="ARBA" id="ARBA00022982"/>
    </source>
</evidence>
<name>A0A7S3HXN4_9SPIT</name>
<gene>
    <name evidence="10" type="ORF">FEHR0123_LOCUS2204</name>
</gene>
<accession>A0A7S3HXN4</accession>
<organism evidence="10">
    <name type="scientific">Favella ehrenbergii</name>
    <dbReference type="NCBI Taxonomy" id="182087"/>
    <lineage>
        <taxon>Eukaryota</taxon>
        <taxon>Sar</taxon>
        <taxon>Alveolata</taxon>
        <taxon>Ciliophora</taxon>
        <taxon>Intramacronucleata</taxon>
        <taxon>Spirotrichea</taxon>
        <taxon>Choreotrichia</taxon>
        <taxon>Tintinnida</taxon>
        <taxon>Xystonellidae</taxon>
        <taxon>Favella</taxon>
    </lineage>
</organism>
<sequence>MEQGLNFPSTNFYADGMNVTVDSQATMIGRGMDSKPIVLDFCKLQCIYWKEKLERCEQKLEMVIKTNPTKSCLYPMRDWVTCVEACAQPKVHNVLEGTQMNFSRTL</sequence>
<keyword evidence="6" id="KW-0249">Electron transport</keyword>
<comment type="subcellular location">
    <subcellularLocation>
        <location evidence="1">Mitochondrion inner membrane</location>
    </subcellularLocation>
</comment>
<evidence type="ECO:0000256" key="1">
    <source>
        <dbReference type="ARBA" id="ARBA00004273"/>
    </source>
</evidence>
<dbReference type="InterPro" id="IPR023184">
    <property type="entry name" value="Ubol_cytC_Rdtase_hinge_dom"/>
</dbReference>
<dbReference type="Gene3D" id="1.10.287.20">
    <property type="entry name" value="Ubiquinol-cytochrome C reductase hinge domain"/>
    <property type="match status" value="1"/>
</dbReference>
<evidence type="ECO:0000256" key="7">
    <source>
        <dbReference type="ARBA" id="ARBA00023128"/>
    </source>
</evidence>
<protein>
    <recommendedName>
        <fullName evidence="9">Ubiquinol-cytochrome C reductase hinge domain-containing protein</fullName>
    </recommendedName>
</protein>
<dbReference type="GO" id="GO:0005743">
    <property type="term" value="C:mitochondrial inner membrane"/>
    <property type="evidence" value="ECO:0007669"/>
    <property type="project" value="UniProtKB-SubCell"/>
</dbReference>
<reference evidence="10" key="1">
    <citation type="submission" date="2021-01" db="EMBL/GenBank/DDBJ databases">
        <authorList>
            <person name="Corre E."/>
            <person name="Pelletier E."/>
            <person name="Niang G."/>
            <person name="Scheremetjew M."/>
            <person name="Finn R."/>
            <person name="Kale V."/>
            <person name="Holt S."/>
            <person name="Cochrane G."/>
            <person name="Meng A."/>
            <person name="Brown T."/>
            <person name="Cohen L."/>
        </authorList>
    </citation>
    <scope>NUCLEOTIDE SEQUENCE</scope>
    <source>
        <strain evidence="10">Fehren 1</strain>
    </source>
</reference>
<keyword evidence="3" id="KW-0813">Transport</keyword>
<comment type="similarity">
    <text evidence="2">Belongs to the UQCRH/QCR6 family.</text>
</comment>
<keyword evidence="7" id="KW-0496">Mitochondrion</keyword>
<dbReference type="SUPFAM" id="SSF81531">
    <property type="entry name" value="Non-heme 11 kDa protein of cytochrome bc1 complex (Ubiquinol-cytochrome c reductase)"/>
    <property type="match status" value="1"/>
</dbReference>
<keyword evidence="5" id="KW-0999">Mitochondrion inner membrane</keyword>
<keyword evidence="4" id="KW-0679">Respiratory chain</keyword>
<evidence type="ECO:0000256" key="3">
    <source>
        <dbReference type="ARBA" id="ARBA00022448"/>
    </source>
</evidence>
<dbReference type="InterPro" id="IPR036811">
    <property type="entry name" value="Ubol_cytC_Rdtase_hinge_dom_sf"/>
</dbReference>
<evidence type="ECO:0000256" key="4">
    <source>
        <dbReference type="ARBA" id="ARBA00022660"/>
    </source>
</evidence>
<feature type="domain" description="Ubiquinol-cytochrome C reductase hinge" evidence="9">
    <location>
        <begin position="33"/>
        <end position="95"/>
    </location>
</feature>
<evidence type="ECO:0000259" key="9">
    <source>
        <dbReference type="Pfam" id="PF02320"/>
    </source>
</evidence>
<evidence type="ECO:0000256" key="8">
    <source>
        <dbReference type="ARBA" id="ARBA00023136"/>
    </source>
</evidence>
<evidence type="ECO:0000313" key="10">
    <source>
        <dbReference type="EMBL" id="CAE0307297.1"/>
    </source>
</evidence>
<evidence type="ECO:0000256" key="2">
    <source>
        <dbReference type="ARBA" id="ARBA00006498"/>
    </source>
</evidence>
<dbReference type="EMBL" id="HBIE01006816">
    <property type="protein sequence ID" value="CAE0307297.1"/>
    <property type="molecule type" value="Transcribed_RNA"/>
</dbReference>
<proteinExistence type="inferred from homology"/>